<dbReference type="AlphaFoldDB" id="A0AB36J4T6"/>
<reference evidence="1 2" key="1">
    <citation type="submission" date="2016-10" db="EMBL/GenBank/DDBJ databases">
        <title>Paenibacillus species isolates.</title>
        <authorList>
            <person name="Beno S.M."/>
        </authorList>
    </citation>
    <scope>NUCLEOTIDE SEQUENCE [LARGE SCALE GENOMIC DNA]</scope>
    <source>
        <strain evidence="1 2">FSL H7-0918</strain>
    </source>
</reference>
<organism evidence="1 2">
    <name type="scientific">Paenibacillus odorifer</name>
    <dbReference type="NCBI Taxonomy" id="189426"/>
    <lineage>
        <taxon>Bacteria</taxon>
        <taxon>Bacillati</taxon>
        <taxon>Bacillota</taxon>
        <taxon>Bacilli</taxon>
        <taxon>Bacillales</taxon>
        <taxon>Paenibacillaceae</taxon>
        <taxon>Paenibacillus</taxon>
    </lineage>
</organism>
<evidence type="ECO:0008006" key="3">
    <source>
        <dbReference type="Google" id="ProtNLM"/>
    </source>
</evidence>
<accession>A0AB36J4T6</accession>
<gene>
    <name evidence="1" type="ORF">BSK47_32120</name>
</gene>
<evidence type="ECO:0000313" key="2">
    <source>
        <dbReference type="Proteomes" id="UP000187323"/>
    </source>
</evidence>
<proteinExistence type="predicted"/>
<dbReference type="Proteomes" id="UP000187323">
    <property type="component" value="Unassembled WGS sequence"/>
</dbReference>
<comment type="caution">
    <text evidence="1">The sequence shown here is derived from an EMBL/GenBank/DDBJ whole genome shotgun (WGS) entry which is preliminary data.</text>
</comment>
<sequence length="115" mass="12808">MDHTKLKGIGDSSSITIPKNYIDYISGETKAVNEYHLSLINEAIGNRKLIHLVMTGISLVENLKRGTDLISVTHCINQENYKARVAGYLELKKDDQLQMNAGTIAHLLTSVLNRN</sequence>
<dbReference type="RefSeq" id="WP_076139096.1">
    <property type="nucleotide sequence ID" value="NZ_MKQM01000110.1"/>
</dbReference>
<dbReference type="EMBL" id="MPTO01000064">
    <property type="protein sequence ID" value="OME08923.1"/>
    <property type="molecule type" value="Genomic_DNA"/>
</dbReference>
<evidence type="ECO:0000313" key="1">
    <source>
        <dbReference type="EMBL" id="OME08923.1"/>
    </source>
</evidence>
<name>A0AB36J4T6_9BACL</name>
<protein>
    <recommendedName>
        <fullName evidence="3">SpoVT-AbrB domain-containing protein</fullName>
    </recommendedName>
</protein>